<keyword evidence="12" id="KW-1133">Transmembrane helix</keyword>
<dbReference type="Gene3D" id="3.30.1300.30">
    <property type="entry name" value="GSPII I/J protein-like"/>
    <property type="match status" value="1"/>
</dbReference>
<sequence length="1463" mass="153090">MNRIFKVIWSKTKHAYCVVSEIAHTHSRASTRRTKAVSLAAVFLVSVAGSTYAALTPTEKAVYDAVMQQLETEKKIVHYFSVKSTDQDAGSNWNNDGATKEDAIAIGNRAQALDYYSTALGYGAIAKGNSSTALGEEANAQGHDSVALGREAQALIGGSVALGSKTVAGREAGKVGYVASAGGTTFDAVLTALGKKTDYDKWRETISKLKEEERREYVRLKLMYAEADKSGKSAAKTALDEWERNHQDFVNALKEKSKLEVTWRATKAAVSVGVDGEVVDKQGNKIIETRQITNVAAGSADTDAVNVAQLKALNTKVDKGVVHYFSVKSTDKGAGSNWDNDGATGEDAVAIGIGTQAKEYASTALGTEAQAKESASTALGYQAIAQGRVSTALGDEAKAQGECSTALGSRAQATVEGSVALGEGTVAGREAGKVGYLASAAGTTFDDVLTALGKKTEYYKWKVTIDASIDEYNWLAQEYFMAHGDSDKATAKDKLDKWKGNHPEFVNALEEKSKLEATWKATKAAVSVGRDSLDEEGNRISRQITNVAAGTQDTDAVNVAQLKVLNTKVDKVAEGSVHYLSVNSSEQGAGSNYKNDGAKGVHAVAIGAYATADSAGGVALGRDSTEKRAGGLFGYNPKNGAAFVDGTAVAEYLGKTTEYDALQTEMTAKKKAVEEAKKALKENAADITKKENLNKAYQALEAVQQKENLLLGAYRSAGGYGAFSVGNEEKGITRQITGVAAGTKDTDAVNVAQLKVLNTKVDKVAANSTAYTVETKENDDNTTTVTIKSNKAGDKDTAVTVATKDIHITSGTYDKTTKKLTFTTNTNTTFNVDMNDVINAAAEGSVHYLSVNSSEQGAGSNYKNDGAKAKDSIVLGVRSSSEGINGVVVGNDNKLTGTKNDQNNSVVIGTGLNVDGVHNIVVGTNYENYDQKETKVKGEQNTVIGNGNLVGYTAEKDPNDATKWKYTEVSTSGSDRNVVVGSCNTANGSSVAVGTSLEVEDLGRAFGSGNKIIGSNNGGGQWGLALGSNNTVKGEMAVSVGTGTNASGDYTVSIGSEAKTNASQSIAMGYKAETGQGWSAAIGSGAKTQGTASTAVGGLKVSATVDYGAAFGSFSVAQREKGVSGYLANGQAGLAWKSNLGAFSVGDDVKGYSRQITGVAAGSEDTDAVNVAQLKAIEKKIGTGGTNGKDGKSAYDIWLETQTDKTKTKQDFLDSLKGKDGKDGTGADIDIKGDTGSGVSVTSNTESGKKTYTIGLSTKIKAGEVTIDGTKDKENIAVGYVKINGEKGKGTITGLSNKTWDPNHIESGRAATEDQLQAVTQGMTEISGGIAHVGAHAAALAALHPLDFNADEKLDLAAGVGNYNGANAVAVGAYYRPNERTMFSIGGSFGSGKNMVNGGVSLKVGSGSVRSMAKAVPARQLAAQQREIREQRAQIQVLQQRDKDKEAQIQALWQELRQLKNRK</sequence>
<evidence type="ECO:0000313" key="18">
    <source>
        <dbReference type="Proteomes" id="UP000003242"/>
    </source>
</evidence>
<dbReference type="STRING" id="699218.HMPREF0889_0087"/>
<feature type="domain" description="Trimeric autotransporter adhesin YadA-like head" evidence="14">
    <location>
        <begin position="126"/>
        <end position="152"/>
    </location>
</feature>
<dbReference type="RefSeq" id="WP_009369483.1">
    <property type="nucleotide sequence ID" value="NZ_ADGP01000008.1"/>
</dbReference>
<proteinExistence type="inferred from homology"/>
<keyword evidence="10" id="KW-0998">Cell outer membrane</keyword>
<comment type="subcellular location">
    <subcellularLocation>
        <location evidence="2">Cell outer membrane</location>
    </subcellularLocation>
    <subcellularLocation>
        <location evidence="1">Cell surface</location>
    </subcellularLocation>
</comment>
<organism evidence="17 18">
    <name type="scientific">Megasphaera lornae</name>
    <dbReference type="NCBI Taxonomy" id="1000568"/>
    <lineage>
        <taxon>Bacteria</taxon>
        <taxon>Bacillati</taxon>
        <taxon>Bacillota</taxon>
        <taxon>Negativicutes</taxon>
        <taxon>Veillonellales</taxon>
        <taxon>Veillonellaceae</taxon>
        <taxon>Megasphaera</taxon>
    </lineage>
</organism>
<evidence type="ECO:0000256" key="9">
    <source>
        <dbReference type="ARBA" id="ARBA00023136"/>
    </source>
</evidence>
<protein>
    <submittedName>
        <fullName evidence="17">Hep/Hag repeat protein</fullName>
    </submittedName>
</protein>
<evidence type="ECO:0000256" key="1">
    <source>
        <dbReference type="ARBA" id="ARBA00004241"/>
    </source>
</evidence>
<evidence type="ECO:0000256" key="5">
    <source>
        <dbReference type="ARBA" id="ARBA00022452"/>
    </source>
</evidence>
<evidence type="ECO:0000256" key="8">
    <source>
        <dbReference type="ARBA" id="ARBA00022927"/>
    </source>
</evidence>
<feature type="transmembrane region" description="Helical" evidence="12">
    <location>
        <begin position="36"/>
        <end position="55"/>
    </location>
</feature>
<dbReference type="InterPro" id="IPR005594">
    <property type="entry name" value="YadA_C"/>
</dbReference>
<dbReference type="Gene3D" id="2.150.10.10">
    <property type="entry name" value="Serralysin-like metalloprotease, C-terminal"/>
    <property type="match status" value="5"/>
</dbReference>
<dbReference type="eggNOG" id="COG5295">
    <property type="taxonomic scope" value="Bacteria"/>
</dbReference>
<feature type="domain" description="Trimeric autotransporter adhesin YadA-like stalk" evidence="15">
    <location>
        <begin position="543"/>
        <end position="571"/>
    </location>
</feature>
<dbReference type="CDD" id="cd12820">
    <property type="entry name" value="LbR_YadA-like"/>
    <property type="match status" value="3"/>
</dbReference>
<feature type="domain" description="Trimeric autotransporter adhesin YadA-like stalk" evidence="15">
    <location>
        <begin position="735"/>
        <end position="771"/>
    </location>
</feature>
<feature type="domain" description="Trimeric autotransporter adhesin YadA-like head" evidence="14">
    <location>
        <begin position="598"/>
        <end position="624"/>
    </location>
</feature>
<feature type="domain" description="Trimeric autotransporter adhesin YadA-like stalk" evidence="15">
    <location>
        <begin position="291"/>
        <end position="327"/>
    </location>
</feature>
<evidence type="ECO:0000256" key="10">
    <source>
        <dbReference type="ARBA" id="ARBA00023237"/>
    </source>
</evidence>
<evidence type="ECO:0000313" key="17">
    <source>
        <dbReference type="EMBL" id="EFD94671.1"/>
    </source>
</evidence>
<reference evidence="18" key="1">
    <citation type="submission" date="2009-12" db="EMBL/GenBank/DDBJ databases">
        <title>Sequence of Clostridiales genomosp. BVAB3 str. UPII9-5.</title>
        <authorList>
            <person name="Madupu R."/>
            <person name="Durkin A.S."/>
            <person name="Torralba M."/>
            <person name="Methe B."/>
            <person name="Sutton G.G."/>
            <person name="Strausberg R.L."/>
            <person name="Nelson K.E."/>
        </authorList>
    </citation>
    <scope>NUCLEOTIDE SEQUENCE [LARGE SCALE GENOMIC DNA]</scope>
    <source>
        <strain evidence="18">28L</strain>
    </source>
</reference>
<evidence type="ECO:0000256" key="11">
    <source>
        <dbReference type="SAM" id="Coils"/>
    </source>
</evidence>
<dbReference type="EMBL" id="ADGP01000008">
    <property type="protein sequence ID" value="EFD94671.1"/>
    <property type="molecule type" value="Genomic_DNA"/>
</dbReference>
<evidence type="ECO:0000256" key="3">
    <source>
        <dbReference type="ARBA" id="ARBA00005848"/>
    </source>
</evidence>
<dbReference type="OrthoDB" id="2216692at2"/>
<gene>
    <name evidence="17" type="ORF">HMPREF0889_0087</name>
</gene>
<evidence type="ECO:0000256" key="2">
    <source>
        <dbReference type="ARBA" id="ARBA00004442"/>
    </source>
</evidence>
<name>D3LTA1_9FIRM</name>
<dbReference type="Pfam" id="PF05662">
    <property type="entry name" value="YadA_stalk"/>
    <property type="match status" value="4"/>
</dbReference>
<dbReference type="Pfam" id="PF05658">
    <property type="entry name" value="YadA_head"/>
    <property type="match status" value="7"/>
</dbReference>
<dbReference type="GO" id="GO:0009279">
    <property type="term" value="C:cell outer membrane"/>
    <property type="evidence" value="ECO:0007669"/>
    <property type="project" value="UniProtKB-SubCell"/>
</dbReference>
<keyword evidence="11" id="KW-0175">Coiled coil</keyword>
<dbReference type="InterPro" id="IPR008635">
    <property type="entry name" value="Coiled_stalk_dom"/>
</dbReference>
<evidence type="ECO:0000259" key="13">
    <source>
        <dbReference type="Pfam" id="PF03895"/>
    </source>
</evidence>
<dbReference type="InterPro" id="IPR008640">
    <property type="entry name" value="Adhesin_Head_dom"/>
</dbReference>
<keyword evidence="7" id="KW-0732">Signal</keyword>
<feature type="domain" description="Trimeric autotransporter adhesin YadA-like head" evidence="14">
    <location>
        <begin position="98"/>
        <end position="124"/>
    </location>
</feature>
<keyword evidence="9 12" id="KW-0472">Membrane</keyword>
<comment type="caution">
    <text evidence="17">The sequence shown here is derived from an EMBL/GenBank/DDBJ whole genome shotgun (WGS) entry which is preliminary data.</text>
</comment>
<feature type="domain" description="Trimeric autotransporter adhesin YadA-like stalk" evidence="15">
    <location>
        <begin position="1155"/>
        <end position="1195"/>
    </location>
</feature>
<evidence type="ECO:0000259" key="16">
    <source>
        <dbReference type="Pfam" id="PF13018"/>
    </source>
</evidence>
<feature type="domain" description="Trimeric autotransporter adhesin YadA-like C-terminal membrane anchor" evidence="13">
    <location>
        <begin position="1349"/>
        <end position="1402"/>
    </location>
</feature>
<feature type="coiled-coil region" evidence="11">
    <location>
        <begin position="659"/>
        <end position="693"/>
    </location>
</feature>
<keyword evidence="8" id="KW-0653">Protein transport</keyword>
<dbReference type="SUPFAM" id="SSF54523">
    <property type="entry name" value="Pili subunits"/>
    <property type="match status" value="1"/>
</dbReference>
<dbReference type="InterPro" id="IPR024973">
    <property type="entry name" value="ESPR"/>
</dbReference>
<dbReference type="GO" id="GO:0015031">
    <property type="term" value="P:protein transport"/>
    <property type="evidence" value="ECO:0007669"/>
    <property type="project" value="UniProtKB-KW"/>
</dbReference>
<feature type="coiled-coil region" evidence="11">
    <location>
        <begin position="1421"/>
        <end position="1448"/>
    </location>
</feature>
<keyword evidence="5" id="KW-1134">Transmembrane beta strand</keyword>
<evidence type="ECO:0000259" key="15">
    <source>
        <dbReference type="Pfam" id="PF05662"/>
    </source>
</evidence>
<feature type="domain" description="Trimeric autotransporter adhesin YadA-like head" evidence="14">
    <location>
        <begin position="1046"/>
        <end position="1072"/>
    </location>
</feature>
<evidence type="ECO:0000256" key="7">
    <source>
        <dbReference type="ARBA" id="ARBA00022729"/>
    </source>
</evidence>
<comment type="similarity">
    <text evidence="3">Belongs to the autotransporter-2 (AT-2) (TC 1.B.40) family.</text>
</comment>
<feature type="domain" description="Trimeric autotransporter adhesin YadA-like head" evidence="14">
    <location>
        <begin position="343"/>
        <end position="369"/>
    </location>
</feature>
<evidence type="ECO:0000256" key="6">
    <source>
        <dbReference type="ARBA" id="ARBA00022692"/>
    </source>
</evidence>
<evidence type="ECO:0000256" key="4">
    <source>
        <dbReference type="ARBA" id="ARBA00022448"/>
    </source>
</evidence>
<dbReference type="InterPro" id="IPR011049">
    <property type="entry name" value="Serralysin-like_metalloprot_C"/>
</dbReference>
<feature type="domain" description="ESPR" evidence="16">
    <location>
        <begin position="1"/>
        <end position="46"/>
    </location>
</feature>
<keyword evidence="4" id="KW-0813">Transport</keyword>
<evidence type="ECO:0000259" key="14">
    <source>
        <dbReference type="Pfam" id="PF05658"/>
    </source>
</evidence>
<keyword evidence="6 12" id="KW-0812">Transmembrane</keyword>
<dbReference type="GO" id="GO:0009986">
    <property type="term" value="C:cell surface"/>
    <property type="evidence" value="ECO:0007669"/>
    <property type="project" value="UniProtKB-SubCell"/>
</dbReference>
<dbReference type="Pfam" id="PF13018">
    <property type="entry name" value="ESPR"/>
    <property type="match status" value="1"/>
</dbReference>
<dbReference type="InterPro" id="IPR045584">
    <property type="entry name" value="Pilin-like"/>
</dbReference>
<feature type="domain" description="Trimeric autotransporter adhesin YadA-like head" evidence="14">
    <location>
        <begin position="399"/>
        <end position="422"/>
    </location>
</feature>
<dbReference type="Proteomes" id="UP000003242">
    <property type="component" value="Unassembled WGS sequence"/>
</dbReference>
<feature type="domain" description="Trimeric autotransporter adhesin YadA-like head" evidence="14">
    <location>
        <begin position="376"/>
        <end position="397"/>
    </location>
</feature>
<dbReference type="Pfam" id="PF03895">
    <property type="entry name" value="YadA_anchor"/>
    <property type="match status" value="1"/>
</dbReference>
<evidence type="ECO:0000256" key="12">
    <source>
        <dbReference type="SAM" id="Phobius"/>
    </source>
</evidence>
<dbReference type="SUPFAM" id="SSF101967">
    <property type="entry name" value="Adhesin YadA, collagen-binding domain"/>
    <property type="match status" value="4"/>
</dbReference>
<accession>D3LTA1</accession>